<evidence type="ECO:0008006" key="3">
    <source>
        <dbReference type="Google" id="ProtNLM"/>
    </source>
</evidence>
<sequence>MYGICNLCGKYKYLIKKSHIISKFLFRDLFKMRAKKSILEVDLENINKFKTPSDTLYDSNLFCEVCDKELMGSYENYYAKYINKNKFKVISGEIEKHVYTNYDYVKFILFFNIQLFRACLSNRKDFQNVKLEQNFIEFIRLNIYNKSILTKTNDIVLLKLSDKSNYKDIIGSFIEINNNYVVIFRNFIVFYFFNSNDELYNLLKCHIITENHVIVPVINKYNEINIIKPLLGI</sequence>
<evidence type="ECO:0000313" key="1">
    <source>
        <dbReference type="EMBL" id="VFB03740.1"/>
    </source>
</evidence>
<reference evidence="1 2" key="1">
    <citation type="submission" date="2019-02" db="EMBL/GenBank/DDBJ databases">
        <authorList>
            <consortium name="Pathogen Informatics"/>
        </authorList>
    </citation>
    <scope>NUCLEOTIDE SEQUENCE [LARGE SCALE GENOMIC DNA]</scope>
    <source>
        <strain evidence="1 2">3012STDY6944375</strain>
    </source>
</reference>
<protein>
    <recommendedName>
        <fullName evidence="3">HNH endonuclease</fullName>
    </recommendedName>
</protein>
<proteinExistence type="predicted"/>
<name>A0A4U8WEF4_9FLAO</name>
<dbReference type="KEGG" id="ctai:NCTC12078_01756"/>
<gene>
    <name evidence="1" type="ORF">NCTC12078_01756</name>
</gene>
<dbReference type="EMBL" id="LR215974">
    <property type="protein sequence ID" value="VFB03740.1"/>
    <property type="molecule type" value="Genomic_DNA"/>
</dbReference>
<evidence type="ECO:0000313" key="2">
    <source>
        <dbReference type="Proteomes" id="UP000290013"/>
    </source>
</evidence>
<accession>A0A4U8WEF4</accession>
<dbReference type="AlphaFoldDB" id="A0A4U8WEF4"/>
<organism evidence="1 2">
    <name type="scientific">Chryseobacterium taihuense</name>
    <dbReference type="NCBI Taxonomy" id="1141221"/>
    <lineage>
        <taxon>Bacteria</taxon>
        <taxon>Pseudomonadati</taxon>
        <taxon>Bacteroidota</taxon>
        <taxon>Flavobacteriia</taxon>
        <taxon>Flavobacteriales</taxon>
        <taxon>Weeksellaceae</taxon>
        <taxon>Chryseobacterium group</taxon>
        <taxon>Chryseobacterium</taxon>
    </lineage>
</organism>
<dbReference type="Proteomes" id="UP000290013">
    <property type="component" value="Chromosome"/>
</dbReference>